<gene>
    <name evidence="1" type="ordered locus">SARI_02609</name>
</gene>
<reference evidence="1 2" key="1">
    <citation type="submission" date="2007-11" db="EMBL/GenBank/DDBJ databases">
        <authorList>
            <consortium name="The Salmonella enterica serovar Arizonae Genome Sequencing Project"/>
            <person name="McClelland M."/>
            <person name="Sanderson E.K."/>
            <person name="Porwollik S."/>
            <person name="Spieth J."/>
            <person name="Clifton W.S."/>
            <person name="Fulton R."/>
            <person name="Chunyan W."/>
            <person name="Wollam A."/>
            <person name="Shah N."/>
            <person name="Pepin K."/>
            <person name="Bhonagiri V."/>
            <person name="Nash W."/>
            <person name="Johnson M."/>
            <person name="Thiruvilangam P."/>
            <person name="Wilson R."/>
        </authorList>
    </citation>
    <scope>NUCLEOTIDE SEQUENCE [LARGE SCALE GENOMIC DNA]</scope>
    <source>
        <strain evidence="2">ATCC BAA-731 / CDC346-86 / RSK2980</strain>
    </source>
</reference>
<name>A9MMZ1_SALAR</name>
<dbReference type="KEGG" id="ses:SARI_02609"/>
<accession>A9MMZ1</accession>
<organism evidence="1 2">
    <name type="scientific">Salmonella arizonae (strain ATCC BAA-731 / CDC346-86 / RSK2980)</name>
    <dbReference type="NCBI Taxonomy" id="41514"/>
    <lineage>
        <taxon>Bacteria</taxon>
        <taxon>Pseudomonadati</taxon>
        <taxon>Pseudomonadota</taxon>
        <taxon>Gammaproteobacteria</taxon>
        <taxon>Enterobacterales</taxon>
        <taxon>Enterobacteriaceae</taxon>
        <taxon>Salmonella</taxon>
    </lineage>
</organism>
<dbReference type="AlphaFoldDB" id="A9MMZ1"/>
<evidence type="ECO:0000313" key="2">
    <source>
        <dbReference type="Proteomes" id="UP000002084"/>
    </source>
</evidence>
<proteinExistence type="predicted"/>
<dbReference type="HOGENOM" id="CLU_2994037_0_0_6"/>
<dbReference type="Proteomes" id="UP000002084">
    <property type="component" value="Chromosome"/>
</dbReference>
<protein>
    <submittedName>
        <fullName evidence="1">Uncharacterized protein</fullName>
    </submittedName>
</protein>
<dbReference type="STRING" id="41514.SARI_02609"/>
<sequence length="57" mass="6525">MATICKPSTVDDTLGIFTEALDEKVIVKNNNLQVHIKQCVNRLIYFKIIDATWFLKA</sequence>
<dbReference type="EMBL" id="CP000880">
    <property type="protein sequence ID" value="ABX22466.1"/>
    <property type="molecule type" value="Genomic_DNA"/>
</dbReference>
<keyword evidence="2" id="KW-1185">Reference proteome</keyword>
<evidence type="ECO:0000313" key="1">
    <source>
        <dbReference type="EMBL" id="ABX22466.1"/>
    </source>
</evidence>